<feature type="region of interest" description="Disordered" evidence="1">
    <location>
        <begin position="124"/>
        <end position="150"/>
    </location>
</feature>
<dbReference type="SUPFAM" id="SSF51126">
    <property type="entry name" value="Pectin lyase-like"/>
    <property type="match status" value="1"/>
</dbReference>
<feature type="region of interest" description="Disordered" evidence="1">
    <location>
        <begin position="34"/>
        <end position="62"/>
    </location>
</feature>
<dbReference type="STRING" id="394193.SAMN04489732_107237"/>
<evidence type="ECO:0000256" key="1">
    <source>
        <dbReference type="SAM" id="MobiDB-lite"/>
    </source>
</evidence>
<evidence type="ECO:0000256" key="2">
    <source>
        <dbReference type="SAM" id="SignalP"/>
    </source>
</evidence>
<feature type="signal peptide" evidence="2">
    <location>
        <begin position="1"/>
        <end position="34"/>
    </location>
</feature>
<name>A0A1H8XIU3_9PSEU</name>
<feature type="chain" id="PRO_5011783636" evidence="2">
    <location>
        <begin position="35"/>
        <end position="255"/>
    </location>
</feature>
<evidence type="ECO:0000313" key="3">
    <source>
        <dbReference type="EMBL" id="SEP39198.1"/>
    </source>
</evidence>
<reference evidence="3 4" key="1">
    <citation type="submission" date="2016-10" db="EMBL/GenBank/DDBJ databases">
        <authorList>
            <person name="de Groot N.N."/>
        </authorList>
    </citation>
    <scope>NUCLEOTIDE SEQUENCE [LARGE SCALE GENOMIC DNA]</scope>
    <source>
        <strain evidence="3 4">DSM 44993</strain>
    </source>
</reference>
<dbReference type="InterPro" id="IPR012334">
    <property type="entry name" value="Pectin_lyas_fold"/>
</dbReference>
<dbReference type="PANTHER" id="PTHR36453">
    <property type="entry name" value="SECRETED PROTEIN-RELATED"/>
    <property type="match status" value="1"/>
</dbReference>
<gene>
    <name evidence="3" type="ORF">SAMN04489732_107237</name>
</gene>
<keyword evidence="4" id="KW-1185">Reference proteome</keyword>
<protein>
    <submittedName>
        <fullName evidence="3">Uncharacterized protein</fullName>
    </submittedName>
</protein>
<accession>A0A1H8XIU3</accession>
<dbReference type="EMBL" id="FOEF01000007">
    <property type="protein sequence ID" value="SEP39198.1"/>
    <property type="molecule type" value="Genomic_DNA"/>
</dbReference>
<evidence type="ECO:0000313" key="4">
    <source>
        <dbReference type="Proteomes" id="UP000198582"/>
    </source>
</evidence>
<dbReference type="RefSeq" id="WP_245787379.1">
    <property type="nucleotide sequence ID" value="NZ_FOEF01000007.1"/>
</dbReference>
<dbReference type="Gene3D" id="2.160.20.10">
    <property type="entry name" value="Single-stranded right-handed beta-helix, Pectin lyase-like"/>
    <property type="match status" value="1"/>
</dbReference>
<keyword evidence="2" id="KW-0732">Signal</keyword>
<sequence>MPAPSRRTRGRRAFALGGAAFLATALLGTGSAVADQQGGSRQDVYVTPRGSDSAPGTQARPVRTVERAQELVRQRAPRLTSDLTVHLAPGVFRLDRPLTLDARDSGANGHRIIWQGSGQTVLSGGRQVTGWRPVPGRPGLYSAPEPAGSDNTRQLYVNGVREQRAQGPLPVSLKATSTGYTASADTLAHWRNPGDIEMVYTAGEALWNVERAGLGQWTEPRCPIGSVSGTTVTMAQPCWDNSTRRVVFPDIPGAR</sequence>
<dbReference type="AlphaFoldDB" id="A0A1H8XIU3"/>
<proteinExistence type="predicted"/>
<dbReference type="Proteomes" id="UP000198582">
    <property type="component" value="Unassembled WGS sequence"/>
</dbReference>
<dbReference type="InterPro" id="IPR011050">
    <property type="entry name" value="Pectin_lyase_fold/virulence"/>
</dbReference>
<dbReference type="PANTHER" id="PTHR36453:SF1">
    <property type="entry name" value="RIGHT HANDED BETA HELIX DOMAIN-CONTAINING PROTEIN"/>
    <property type="match status" value="1"/>
</dbReference>
<organism evidence="3 4">
    <name type="scientific">Amycolatopsis saalfeldensis</name>
    <dbReference type="NCBI Taxonomy" id="394193"/>
    <lineage>
        <taxon>Bacteria</taxon>
        <taxon>Bacillati</taxon>
        <taxon>Actinomycetota</taxon>
        <taxon>Actinomycetes</taxon>
        <taxon>Pseudonocardiales</taxon>
        <taxon>Pseudonocardiaceae</taxon>
        <taxon>Amycolatopsis</taxon>
    </lineage>
</organism>